<dbReference type="AlphaFoldDB" id="A0A3S3P6A0"/>
<organism evidence="16 17">
    <name type="scientific">Dinothrombium tinctorium</name>
    <dbReference type="NCBI Taxonomy" id="1965070"/>
    <lineage>
        <taxon>Eukaryota</taxon>
        <taxon>Metazoa</taxon>
        <taxon>Ecdysozoa</taxon>
        <taxon>Arthropoda</taxon>
        <taxon>Chelicerata</taxon>
        <taxon>Arachnida</taxon>
        <taxon>Acari</taxon>
        <taxon>Acariformes</taxon>
        <taxon>Trombidiformes</taxon>
        <taxon>Prostigmata</taxon>
        <taxon>Anystina</taxon>
        <taxon>Parasitengona</taxon>
        <taxon>Trombidioidea</taxon>
        <taxon>Trombidiidae</taxon>
        <taxon>Dinothrombium</taxon>
    </lineage>
</organism>
<dbReference type="InterPro" id="IPR009023">
    <property type="entry name" value="HMG_CoA_Rdtase_NAD(P)-bd_sf"/>
</dbReference>
<comment type="catalytic activity">
    <reaction evidence="12">
        <text>(R)-mevalonate + 2 NADP(+) + CoA = (3S)-3-hydroxy-3-methylglutaryl-CoA + 2 NADPH + 2 H(+)</text>
        <dbReference type="Rhea" id="RHEA:15989"/>
        <dbReference type="ChEBI" id="CHEBI:15378"/>
        <dbReference type="ChEBI" id="CHEBI:36464"/>
        <dbReference type="ChEBI" id="CHEBI:43074"/>
        <dbReference type="ChEBI" id="CHEBI:57287"/>
        <dbReference type="ChEBI" id="CHEBI:57783"/>
        <dbReference type="ChEBI" id="CHEBI:58349"/>
        <dbReference type="EC" id="1.1.1.34"/>
    </reaction>
    <physiologicalReaction direction="right-to-left" evidence="12">
        <dbReference type="Rhea" id="RHEA:15991"/>
    </physiologicalReaction>
</comment>
<dbReference type="InterPro" id="IPR023074">
    <property type="entry name" value="HMG_CoA_Rdtase_cat_sf"/>
</dbReference>
<gene>
    <name evidence="16" type="ORF">B4U79_10813</name>
</gene>
<keyword evidence="10" id="KW-0325">Glycoprotein</keyword>
<dbReference type="Pfam" id="PF12349">
    <property type="entry name" value="Sterol-sensing"/>
    <property type="match status" value="1"/>
</dbReference>
<dbReference type="InterPro" id="IPR023282">
    <property type="entry name" value="HMG_CoA_Rdtase_N"/>
</dbReference>
<keyword evidence="6 13" id="KW-0521">NADP</keyword>
<dbReference type="Gene3D" id="3.90.770.10">
    <property type="entry name" value="3-hydroxy-3-methylglutaryl-coenzyme A Reductase, Chain A, domain 2"/>
    <property type="match status" value="1"/>
</dbReference>
<evidence type="ECO:0000256" key="5">
    <source>
        <dbReference type="ARBA" id="ARBA00022824"/>
    </source>
</evidence>
<evidence type="ECO:0000256" key="10">
    <source>
        <dbReference type="ARBA" id="ARBA00023180"/>
    </source>
</evidence>
<dbReference type="PROSITE" id="PS50065">
    <property type="entry name" value="HMG_COA_REDUCTASE_4"/>
    <property type="match status" value="1"/>
</dbReference>
<dbReference type="InterPro" id="IPR000731">
    <property type="entry name" value="SSD"/>
</dbReference>
<keyword evidence="5 13" id="KW-0256">Endoplasmic reticulum</keyword>
<comment type="caution">
    <text evidence="16">The sequence shown here is derived from an EMBL/GenBank/DDBJ whole genome shotgun (WGS) entry which is preliminary data.</text>
</comment>
<dbReference type="PROSITE" id="PS01192">
    <property type="entry name" value="HMG_COA_REDUCTASE_3"/>
    <property type="match status" value="1"/>
</dbReference>
<dbReference type="Proteomes" id="UP000285301">
    <property type="component" value="Unassembled WGS sequence"/>
</dbReference>
<dbReference type="FunFam" id="3.90.770.10:FF:000002">
    <property type="entry name" value="3-hydroxy-3-methylglutaryl coenzyme A reductase"/>
    <property type="match status" value="1"/>
</dbReference>
<dbReference type="InterPro" id="IPR009029">
    <property type="entry name" value="HMG_CoA_Rdtase_sub-bd_dom_sf"/>
</dbReference>
<dbReference type="UniPathway" id="UPA00058">
    <property type="reaction ID" value="UER00103"/>
</dbReference>
<evidence type="ECO:0000256" key="1">
    <source>
        <dbReference type="ARBA" id="ARBA00004477"/>
    </source>
</evidence>
<dbReference type="SUPFAM" id="SSF82866">
    <property type="entry name" value="Multidrug efflux transporter AcrB transmembrane domain"/>
    <property type="match status" value="1"/>
</dbReference>
<dbReference type="GO" id="GO:0008299">
    <property type="term" value="P:isoprenoid biosynthetic process"/>
    <property type="evidence" value="ECO:0007669"/>
    <property type="project" value="UniProtKB-KW"/>
</dbReference>
<keyword evidence="4 13" id="KW-0812">Transmembrane</keyword>
<dbReference type="PROSITE" id="PS00318">
    <property type="entry name" value="HMG_COA_REDUCTASE_2"/>
    <property type="match status" value="1"/>
</dbReference>
<evidence type="ECO:0000256" key="14">
    <source>
        <dbReference type="SAM" id="MobiDB-lite"/>
    </source>
</evidence>
<dbReference type="NCBIfam" id="TIGR00920">
    <property type="entry name" value="2A060605"/>
    <property type="match status" value="1"/>
</dbReference>
<dbReference type="Pfam" id="PF00368">
    <property type="entry name" value="HMG-CoA_red"/>
    <property type="match status" value="1"/>
</dbReference>
<dbReference type="GO" id="GO:0050661">
    <property type="term" value="F:NADP binding"/>
    <property type="evidence" value="ECO:0007669"/>
    <property type="project" value="InterPro"/>
</dbReference>
<dbReference type="SUPFAM" id="SSF56542">
    <property type="entry name" value="Substrate-binding domain of HMG-CoA reductase"/>
    <property type="match status" value="1"/>
</dbReference>
<evidence type="ECO:0000256" key="2">
    <source>
        <dbReference type="ARBA" id="ARBA00005084"/>
    </source>
</evidence>
<evidence type="ECO:0000313" key="16">
    <source>
        <dbReference type="EMBL" id="RWS13072.1"/>
    </source>
</evidence>
<dbReference type="PANTHER" id="PTHR10572">
    <property type="entry name" value="3-HYDROXY-3-METHYLGLUTARYL-COENZYME A REDUCTASE"/>
    <property type="match status" value="1"/>
</dbReference>
<keyword evidence="9 13" id="KW-0472">Membrane</keyword>
<dbReference type="Gene3D" id="3.30.70.420">
    <property type="entry name" value="Hydroxymethylglutaryl-CoA reductase, class I/II, NAD/NADP-binding domain"/>
    <property type="match status" value="1"/>
</dbReference>
<sequence>MSQYFYKYGKFCTSHPWEVIVTFLTLSICVFSMGALRTDIGRGFSGDGKCMAKSSSDGDGWTAGDCLIENDPNTDVIIVTITRGLALLYVYHQFRNLSKLGSKYLVGIAGLFTVFSSFIFCSGVVNVLNGNFSELNKAMPLFLLLADLPKASLLARFALSSFSREEVRENIARGMAIIGPALTLDTLVETLAIGVGAISGVSRLEELSCFACLSIIVNYVIFMTIFPSCLSLALELSHNREEARPVWQLSTLTKVLQLESENAPNPVIQRVKLIMSAGLMSVHMLSLWDNGSGKTDALSSSVKPTYASSGNTQDMSTMEYFLKKRLTVAPEQLVMLGIVCTLIIKYIFFESKEESLIGVDKHEKEIHQKHSQATCNKDETKMISKIEQTTRNAETPTILVTSQDSDTESVIAENKEKRPASPRQQGTKSNSPAFFIGDDCASDFSEDVELIDKEVQTDFVPATIKPSEITKEITTIENDVKTSEPRDFKLLNELLKAEDGTKLMTDEEVLKLVETKSIPAYKLETILGDPERGVKIRRMFLTKQSNCGNALERLPYTHYDYSLVMGACCENVIGYMPLPLGVAGPLLLDSVKYYVPMATTEGCLVASTNRGCTALTRAGGVRSSVVGDGMTRGPVVRFPSSVKAAEVMNWLQEEENFHVIKETFDSTSRFARLSRIHTRIAGRFLFLRFCAKTGDAMGMNMLSKGTECALMKLHELFPDMELISLSGNFCTDKKPSAVNWIEGRGKSVVCEAEIPAKIVKEVLKTSVSALVDVNISKNLIGSAMCGSIGGFNAHAANIVTAIYIATGQDPAQNVGSSNCMTLIESSGKDNENLYISCTMPSLELGTIGGGTILPAQAACLDLLGVRGTSEEPGRNAQQFARIVCGTVLAAELSVLSALAAGHLVRSHMKHNRSAVSINASPSCSKDFTSILKTCNNA</sequence>
<evidence type="ECO:0000259" key="15">
    <source>
        <dbReference type="PROSITE" id="PS50156"/>
    </source>
</evidence>
<dbReference type="FunFam" id="1.10.3270.10:FF:000001">
    <property type="entry name" value="3-hydroxy-3-methylglutaryl coenzyme A reductase"/>
    <property type="match status" value="1"/>
</dbReference>
<evidence type="ECO:0000256" key="4">
    <source>
        <dbReference type="ARBA" id="ARBA00022692"/>
    </source>
</evidence>
<dbReference type="InterPro" id="IPR002202">
    <property type="entry name" value="HMG_CoA_Rdtase"/>
</dbReference>
<dbReference type="PANTHER" id="PTHR10572:SF24">
    <property type="entry name" value="3-HYDROXY-3-METHYLGLUTARYL-COENZYME A REDUCTASE"/>
    <property type="match status" value="1"/>
</dbReference>
<evidence type="ECO:0000256" key="8">
    <source>
        <dbReference type="ARBA" id="ARBA00023002"/>
    </source>
</evidence>
<keyword evidence="8 13" id="KW-0560">Oxidoreductase</keyword>
<keyword evidence="17" id="KW-1185">Reference proteome</keyword>
<keyword evidence="11" id="KW-0414">Isoprene biosynthesis</keyword>
<dbReference type="PRINTS" id="PR00071">
    <property type="entry name" value="HMGCOARDTASE"/>
</dbReference>
<evidence type="ECO:0000313" key="17">
    <source>
        <dbReference type="Proteomes" id="UP000285301"/>
    </source>
</evidence>
<protein>
    <recommendedName>
        <fullName evidence="13">3-hydroxy-3-methylglutaryl coenzyme A reductase</fullName>
        <shortName evidence="13">HMG-CoA reductase</shortName>
        <ecNumber evidence="13">1.1.1.34</ecNumber>
    </recommendedName>
</protein>
<feature type="transmembrane region" description="Helical" evidence="13">
    <location>
        <begin position="104"/>
        <end position="128"/>
    </location>
</feature>
<feature type="transmembrane region" description="Helical" evidence="13">
    <location>
        <begin position="20"/>
        <end position="36"/>
    </location>
</feature>
<dbReference type="STRING" id="1965070.A0A3S3P6A0"/>
<dbReference type="Gene3D" id="1.10.3270.10">
    <property type="entry name" value="HMGR, N-terminal domain"/>
    <property type="match status" value="1"/>
</dbReference>
<feature type="transmembrane region" description="Helical" evidence="13">
    <location>
        <begin position="210"/>
        <end position="234"/>
    </location>
</feature>
<evidence type="ECO:0000256" key="11">
    <source>
        <dbReference type="ARBA" id="ARBA00023229"/>
    </source>
</evidence>
<feature type="domain" description="SSD" evidence="15">
    <location>
        <begin position="75"/>
        <end position="232"/>
    </location>
</feature>
<keyword evidence="7 13" id="KW-1133">Transmembrane helix</keyword>
<comment type="similarity">
    <text evidence="3 13">Belongs to the HMG-CoA reductase family.</text>
</comment>
<reference evidence="16 17" key="1">
    <citation type="journal article" date="2018" name="Gigascience">
        <title>Genomes of trombidid mites reveal novel predicted allergens and laterally-transferred genes associated with secondary metabolism.</title>
        <authorList>
            <person name="Dong X."/>
            <person name="Chaisiri K."/>
            <person name="Xia D."/>
            <person name="Armstrong S.D."/>
            <person name="Fang Y."/>
            <person name="Donnelly M.J."/>
            <person name="Kadowaki T."/>
            <person name="McGarry J.W."/>
            <person name="Darby A.C."/>
            <person name="Makepeace B.L."/>
        </authorList>
    </citation>
    <scope>NUCLEOTIDE SEQUENCE [LARGE SCALE GENOMIC DNA]</scope>
    <source>
        <strain evidence="16">UoL-WK</strain>
    </source>
</reference>
<proteinExistence type="inferred from homology"/>
<evidence type="ECO:0000256" key="9">
    <source>
        <dbReference type="ARBA" id="ARBA00023136"/>
    </source>
</evidence>
<comment type="pathway">
    <text evidence="2 13">Metabolic intermediate biosynthesis; (R)-mevalonate biosynthesis; (R)-mevalonate from acetyl-CoA: step 3/3.</text>
</comment>
<dbReference type="PROSITE" id="PS50156">
    <property type="entry name" value="SSD"/>
    <property type="match status" value="1"/>
</dbReference>
<dbReference type="GO" id="GO:0016126">
    <property type="term" value="P:sterol biosynthetic process"/>
    <property type="evidence" value="ECO:0007669"/>
    <property type="project" value="TreeGrafter"/>
</dbReference>
<dbReference type="EMBL" id="NCKU01001105">
    <property type="protein sequence ID" value="RWS13072.1"/>
    <property type="molecule type" value="Genomic_DNA"/>
</dbReference>
<dbReference type="EC" id="1.1.1.34" evidence="13"/>
<evidence type="ECO:0000256" key="12">
    <source>
        <dbReference type="ARBA" id="ARBA00049909"/>
    </source>
</evidence>
<evidence type="ECO:0000256" key="7">
    <source>
        <dbReference type="ARBA" id="ARBA00022989"/>
    </source>
</evidence>
<evidence type="ECO:0000256" key="3">
    <source>
        <dbReference type="ARBA" id="ARBA00007661"/>
    </source>
</evidence>
<dbReference type="GO" id="GO:0005778">
    <property type="term" value="C:peroxisomal membrane"/>
    <property type="evidence" value="ECO:0007669"/>
    <property type="project" value="TreeGrafter"/>
</dbReference>
<evidence type="ECO:0000256" key="13">
    <source>
        <dbReference type="RuleBase" id="RU361219"/>
    </source>
</evidence>
<comment type="subcellular location">
    <subcellularLocation>
        <location evidence="1 13">Endoplasmic reticulum membrane</location>
        <topology evidence="1 13">Multi-pass membrane protein</topology>
    </subcellularLocation>
</comment>
<dbReference type="InterPro" id="IPR053958">
    <property type="entry name" value="HMGCR/SNAP/NPC1-like_SSD"/>
</dbReference>
<dbReference type="CDD" id="cd00643">
    <property type="entry name" value="HMG-CoA_reductase_classI"/>
    <property type="match status" value="1"/>
</dbReference>
<dbReference type="InterPro" id="IPR004816">
    <property type="entry name" value="HMG_CoA_Rdtase_metazoan"/>
</dbReference>
<dbReference type="NCBIfam" id="TIGR00533">
    <property type="entry name" value="HMG_CoA_R_NADP"/>
    <property type="match status" value="1"/>
</dbReference>
<evidence type="ECO:0000256" key="6">
    <source>
        <dbReference type="ARBA" id="ARBA00022857"/>
    </source>
</evidence>
<dbReference type="GO" id="GO:0005789">
    <property type="term" value="C:endoplasmic reticulum membrane"/>
    <property type="evidence" value="ECO:0007669"/>
    <property type="project" value="UniProtKB-SubCell"/>
</dbReference>
<dbReference type="InterPro" id="IPR004554">
    <property type="entry name" value="HMG_CoA_Rdtase_eu_arc"/>
</dbReference>
<dbReference type="OrthoDB" id="310654at2759"/>
<dbReference type="PROSITE" id="PS00066">
    <property type="entry name" value="HMG_COA_REDUCTASE_1"/>
    <property type="match status" value="1"/>
</dbReference>
<dbReference type="SUPFAM" id="SSF55035">
    <property type="entry name" value="NAD-binding domain of HMG-CoA reductase"/>
    <property type="match status" value="1"/>
</dbReference>
<dbReference type="GO" id="GO:0004420">
    <property type="term" value="F:hydroxymethylglutaryl-CoA reductase (NADPH) activity"/>
    <property type="evidence" value="ECO:0007669"/>
    <property type="project" value="UniProtKB-EC"/>
</dbReference>
<dbReference type="InterPro" id="IPR023076">
    <property type="entry name" value="HMG_CoA_Rdtase_CS"/>
</dbReference>
<dbReference type="FunFam" id="3.30.70.420:FF:000001">
    <property type="entry name" value="3-hydroxy-3-methylglutaryl coenzyme A reductase"/>
    <property type="match status" value="1"/>
</dbReference>
<feature type="region of interest" description="Disordered" evidence="14">
    <location>
        <begin position="402"/>
        <end position="432"/>
    </location>
</feature>
<dbReference type="GO" id="GO:0015936">
    <property type="term" value="P:coenzyme A metabolic process"/>
    <property type="evidence" value="ECO:0007669"/>
    <property type="project" value="InterPro"/>
</dbReference>
<accession>A0A3S3P6A0</accession>
<name>A0A3S3P6A0_9ACAR</name>
<feature type="compositionally biased region" description="Polar residues" evidence="14">
    <location>
        <begin position="422"/>
        <end position="432"/>
    </location>
</feature>